<dbReference type="EMBL" id="LAZR01056704">
    <property type="protein sequence ID" value="KKK73618.1"/>
    <property type="molecule type" value="Genomic_DNA"/>
</dbReference>
<dbReference type="AlphaFoldDB" id="A0A0F8XXA1"/>
<organism evidence="1">
    <name type="scientific">marine sediment metagenome</name>
    <dbReference type="NCBI Taxonomy" id="412755"/>
    <lineage>
        <taxon>unclassified sequences</taxon>
        <taxon>metagenomes</taxon>
        <taxon>ecological metagenomes</taxon>
    </lineage>
</organism>
<protein>
    <submittedName>
        <fullName evidence="1">Uncharacterized protein</fullName>
    </submittedName>
</protein>
<reference evidence="1" key="1">
    <citation type="journal article" date="2015" name="Nature">
        <title>Complex archaea that bridge the gap between prokaryotes and eukaryotes.</title>
        <authorList>
            <person name="Spang A."/>
            <person name="Saw J.H."/>
            <person name="Jorgensen S.L."/>
            <person name="Zaremba-Niedzwiedzka K."/>
            <person name="Martijn J."/>
            <person name="Lind A.E."/>
            <person name="van Eijk R."/>
            <person name="Schleper C."/>
            <person name="Guy L."/>
            <person name="Ettema T.J."/>
        </authorList>
    </citation>
    <scope>NUCLEOTIDE SEQUENCE</scope>
</reference>
<sequence>MSRAIDEEDDMSGRGGCRPIGNAALMRRVKVIESLMPAKPNRLNGHGKPVGYNSAHLQHLDEVIGICRSIRSPSSNVADLHETISALRVELRHVRTLHGQLKLNNRKLRDKILVMNEETA</sequence>
<proteinExistence type="predicted"/>
<gene>
    <name evidence="1" type="ORF">LCGC14_2892020</name>
</gene>
<accession>A0A0F8XXA1</accession>
<comment type="caution">
    <text evidence="1">The sequence shown here is derived from an EMBL/GenBank/DDBJ whole genome shotgun (WGS) entry which is preliminary data.</text>
</comment>
<evidence type="ECO:0000313" key="1">
    <source>
        <dbReference type="EMBL" id="KKK73618.1"/>
    </source>
</evidence>
<name>A0A0F8XXA1_9ZZZZ</name>